<organism evidence="2 3">
    <name type="scientific">Autumnicola musiva</name>
    <dbReference type="NCBI Taxonomy" id="3075589"/>
    <lineage>
        <taxon>Bacteria</taxon>
        <taxon>Pseudomonadati</taxon>
        <taxon>Bacteroidota</taxon>
        <taxon>Flavobacteriia</taxon>
        <taxon>Flavobacteriales</taxon>
        <taxon>Flavobacteriaceae</taxon>
        <taxon>Autumnicola</taxon>
    </lineage>
</organism>
<feature type="transmembrane region" description="Helical" evidence="1">
    <location>
        <begin position="157"/>
        <end position="181"/>
    </location>
</feature>
<comment type="caution">
    <text evidence="2">The sequence shown here is derived from an EMBL/GenBank/DDBJ whole genome shotgun (WGS) entry which is preliminary data.</text>
</comment>
<dbReference type="RefSeq" id="WP_311504738.1">
    <property type="nucleotide sequence ID" value="NZ_JAVRHK010000021.1"/>
</dbReference>
<proteinExistence type="predicted"/>
<sequence>MESRAKFNLERSIEDWKTTLKSKKSFSESNVQELENHLLDLMSDLSKKDLTQEESFLVARNRIGNIDEISSEYEKVDSSAAFINTLIPYLKGALIYIAIDTLIELLTNSLLISSVSLELNHSTIRIIYLLLLVIVPLVLCSSVYFSFKKGKPILKKLINIPVLVLIIIASEALNGIMRLFIIRRLTNQIPNLYSTIVADFSFYKLIGGFLLLTFSFILFKKNKKNNEVKIAE</sequence>
<dbReference type="EMBL" id="JAVRHK010000021">
    <property type="protein sequence ID" value="MDT0678403.1"/>
    <property type="molecule type" value="Genomic_DNA"/>
</dbReference>
<feature type="transmembrane region" description="Helical" evidence="1">
    <location>
        <begin position="126"/>
        <end position="145"/>
    </location>
</feature>
<keyword evidence="3" id="KW-1185">Reference proteome</keyword>
<reference evidence="2 3" key="1">
    <citation type="submission" date="2023-09" db="EMBL/GenBank/DDBJ databases">
        <authorList>
            <person name="Rey-Velasco X."/>
        </authorList>
    </citation>
    <scope>NUCLEOTIDE SEQUENCE [LARGE SCALE GENOMIC DNA]</scope>
    <source>
        <strain evidence="2 3">F117</strain>
    </source>
</reference>
<keyword evidence="1" id="KW-0472">Membrane</keyword>
<feature type="transmembrane region" description="Helical" evidence="1">
    <location>
        <begin position="201"/>
        <end position="219"/>
    </location>
</feature>
<feature type="transmembrane region" description="Helical" evidence="1">
    <location>
        <begin position="93"/>
        <end position="114"/>
    </location>
</feature>
<dbReference type="Proteomes" id="UP001262582">
    <property type="component" value="Unassembled WGS sequence"/>
</dbReference>
<evidence type="ECO:0000313" key="3">
    <source>
        <dbReference type="Proteomes" id="UP001262582"/>
    </source>
</evidence>
<keyword evidence="1" id="KW-1133">Transmembrane helix</keyword>
<accession>A0ABU3DA43</accession>
<evidence type="ECO:0000256" key="1">
    <source>
        <dbReference type="SAM" id="Phobius"/>
    </source>
</evidence>
<keyword evidence="1" id="KW-0812">Transmembrane</keyword>
<name>A0ABU3DA43_9FLAO</name>
<gene>
    <name evidence="2" type="ORF">RM539_17615</name>
</gene>
<evidence type="ECO:0000313" key="2">
    <source>
        <dbReference type="EMBL" id="MDT0678403.1"/>
    </source>
</evidence>
<protein>
    <submittedName>
        <fullName evidence="2">Uncharacterized protein</fullName>
    </submittedName>
</protein>